<comment type="caution">
    <text evidence="1">The sequence shown here is derived from an EMBL/GenBank/DDBJ whole genome shotgun (WGS) entry which is preliminary data.</text>
</comment>
<sequence>MTKNSKKELLAEGYSLLAIADSVVSTVKVLDMTQELFITENVIALIIDTKKVFSCPTAVLSDGAWKIIKVIIIYQLVTLLTTRCAHRFILYLSIAF</sequence>
<organism evidence="1 2">
    <name type="scientific">Aquimarina atlantica</name>
    <dbReference type="NCBI Taxonomy" id="1317122"/>
    <lineage>
        <taxon>Bacteria</taxon>
        <taxon>Pseudomonadati</taxon>
        <taxon>Bacteroidota</taxon>
        <taxon>Flavobacteriia</taxon>
        <taxon>Flavobacteriales</taxon>
        <taxon>Flavobacteriaceae</taxon>
        <taxon>Aquimarina</taxon>
    </lineage>
</organism>
<dbReference type="Proteomes" id="UP000023541">
    <property type="component" value="Unassembled WGS sequence"/>
</dbReference>
<dbReference type="EMBL" id="AQRA01000008">
    <property type="protein sequence ID" value="EZH72388.1"/>
    <property type="molecule type" value="Genomic_DNA"/>
</dbReference>
<dbReference type="eggNOG" id="ENOG5030WEM">
    <property type="taxonomic scope" value="Bacteria"/>
</dbReference>
<keyword evidence="2" id="KW-1185">Reference proteome</keyword>
<evidence type="ECO:0000313" key="1">
    <source>
        <dbReference type="EMBL" id="EZH72388.1"/>
    </source>
</evidence>
<dbReference type="AlphaFoldDB" id="A0A023BRC2"/>
<name>A0A023BRC2_9FLAO</name>
<protein>
    <submittedName>
        <fullName evidence="1">Uncharacterized protein</fullName>
    </submittedName>
</protein>
<proteinExistence type="predicted"/>
<accession>A0A023BRC2</accession>
<reference evidence="1 2" key="1">
    <citation type="submission" date="2014-04" db="EMBL/GenBank/DDBJ databases">
        <title>Aquimarina sp. 22II-S11-z7 Genome Sequencing.</title>
        <authorList>
            <person name="Lai Q."/>
        </authorList>
    </citation>
    <scope>NUCLEOTIDE SEQUENCE [LARGE SCALE GENOMIC DNA]</scope>
    <source>
        <strain evidence="1 2">22II-S11-z7</strain>
    </source>
</reference>
<evidence type="ECO:0000313" key="2">
    <source>
        <dbReference type="Proteomes" id="UP000023541"/>
    </source>
</evidence>
<gene>
    <name evidence="1" type="ORF">ATO12_23335</name>
</gene>